<accession>A0AAU7V5I7</accession>
<dbReference type="GO" id="GO:0000502">
    <property type="term" value="C:proteasome complex"/>
    <property type="evidence" value="ECO:0007669"/>
    <property type="project" value="UniProtKB-KW"/>
</dbReference>
<dbReference type="GO" id="GO:0019941">
    <property type="term" value="P:modification-dependent protein catabolic process"/>
    <property type="evidence" value="ECO:0007669"/>
    <property type="project" value="InterPro"/>
</dbReference>
<dbReference type="KEGG" id="sapp:SAC06_06335"/>
<gene>
    <name evidence="1" type="ORF">SAC06_06335</name>
</gene>
<evidence type="ECO:0000313" key="1">
    <source>
        <dbReference type="EMBL" id="XBW07267.1"/>
    </source>
</evidence>
<dbReference type="PANTHER" id="PTHR42307:SF3">
    <property type="entry name" value="PUP--PROTEIN LIGASE"/>
    <property type="match status" value="1"/>
</dbReference>
<proteinExistence type="predicted"/>
<dbReference type="Pfam" id="PF03136">
    <property type="entry name" value="Pup_ligase"/>
    <property type="match status" value="1"/>
</dbReference>
<keyword evidence="1" id="KW-0647">Proteasome</keyword>
<dbReference type="GO" id="GO:0010498">
    <property type="term" value="P:proteasomal protein catabolic process"/>
    <property type="evidence" value="ECO:0007669"/>
    <property type="project" value="InterPro"/>
</dbReference>
<dbReference type="AlphaFoldDB" id="A0AAU7V5I7"/>
<protein>
    <submittedName>
        <fullName evidence="1">Proteasome accessory factor PafA2 family protein</fullName>
    </submittedName>
</protein>
<dbReference type="RefSeq" id="WP_350257473.1">
    <property type="nucleotide sequence ID" value="NZ_CP138335.1"/>
</dbReference>
<dbReference type="InterPro" id="IPR004347">
    <property type="entry name" value="Pup_ligase/deamidase"/>
</dbReference>
<dbReference type="PANTHER" id="PTHR42307">
    <property type="entry name" value="PUP DEAMIDASE/DEPUPYLASE"/>
    <property type="match status" value="1"/>
</dbReference>
<name>A0AAU7V5I7_9ACTO</name>
<reference evidence="1" key="1">
    <citation type="submission" date="2023-11" db="EMBL/GenBank/DDBJ databases">
        <title>Scrofimicrobium hongkongense sp. nov., isolated from a patient with peritonitis.</title>
        <authorList>
            <person name="Lao H.Y."/>
            <person name="Wong A.Y.P."/>
            <person name="Ng T.L."/>
            <person name="Wong R.Y.L."/>
            <person name="Yau M.C.Y."/>
            <person name="Lam J.Y.W."/>
            <person name="Siu G.K.H."/>
        </authorList>
    </citation>
    <scope>NUCLEOTIDE SEQUENCE</scope>
    <source>
        <strain evidence="1">R131</strain>
    </source>
</reference>
<dbReference type="EMBL" id="CP138335">
    <property type="protein sequence ID" value="XBW07267.1"/>
    <property type="molecule type" value="Genomic_DNA"/>
</dbReference>
<organism evidence="1">
    <name type="scientific">Scrofimicrobium appendicitidis</name>
    <dbReference type="NCBI Taxonomy" id="3079930"/>
    <lineage>
        <taxon>Bacteria</taxon>
        <taxon>Bacillati</taxon>
        <taxon>Actinomycetota</taxon>
        <taxon>Actinomycetes</taxon>
        <taxon>Actinomycetales</taxon>
        <taxon>Actinomycetaceae</taxon>
        <taxon>Scrofimicrobium</taxon>
    </lineage>
</organism>
<sequence length="451" mass="50148">MDRRIYGVETEYGITCAGGDLDAEAAARELFAPLIQRGRTTNMFLPNGGRLYLDVGAHPEYATAECDNLWDLLAQDRAGSQLLSDLATEANGRLEAGRIHLFRNNFDFDHNSFGCHENYLLRRRRDFREVADALVAYFVTRQVVAGAGDLKRNPEGQLQYVFSARADQMFDSVSAATTRARPIINTRDEPLADATEYRRMHVIVGDSNMAEPTTALKVGATELLLDAVDRGIHLADLALADPIEAIQAINFDLSGQLLLPMQDGRQLRAVDIQQEILDRILGLEPELSEMQRYLVGLWQRAIEAVRSGNWAPIETEIDFAIKKRLVDQYRERSGAELADPRVARLLLSYHDITEAGLRGKLEAGQVMLRLTSPEQVTVATTTPPPTTRAHLRGRVIAAAERNRRDLACDWIHLRLEDGGLNLALQDPFATESEAVDQLIAAIEQSSPQLPA</sequence>
<dbReference type="GO" id="GO:0070490">
    <property type="term" value="P:protein pupylation"/>
    <property type="evidence" value="ECO:0007669"/>
    <property type="project" value="TreeGrafter"/>
</dbReference>
<dbReference type="GO" id="GO:0005524">
    <property type="term" value="F:ATP binding"/>
    <property type="evidence" value="ECO:0007669"/>
    <property type="project" value="TreeGrafter"/>
</dbReference>